<name>A0A1Y0I156_9GAMM</name>
<dbReference type="AlphaFoldDB" id="A0A1Y0I156"/>
<evidence type="ECO:0000259" key="2">
    <source>
        <dbReference type="Pfam" id="PF13761"/>
    </source>
</evidence>
<dbReference type="KEGG" id="ome:OLMES_0022"/>
<dbReference type="Proteomes" id="UP000196027">
    <property type="component" value="Chromosome"/>
</dbReference>
<dbReference type="Pfam" id="PF13761">
    <property type="entry name" value="DUF4166"/>
    <property type="match status" value="1"/>
</dbReference>
<accession>A0A1Y0I156</accession>
<reference evidence="3 4" key="1">
    <citation type="submission" date="2017-05" db="EMBL/GenBank/DDBJ databases">
        <title>Genomic insights into alkan degradation activity of Oleiphilus messinensis.</title>
        <authorList>
            <person name="Kozyavkin S.A."/>
            <person name="Slesarev A.I."/>
            <person name="Golyshin P.N."/>
            <person name="Korzhenkov A."/>
            <person name="Golyshina O.N."/>
            <person name="Toshchakov S.V."/>
        </authorList>
    </citation>
    <scope>NUCLEOTIDE SEQUENCE [LARGE SCALE GENOMIC DNA]</scope>
    <source>
        <strain evidence="3 4">ME102</strain>
    </source>
</reference>
<organism evidence="3 4">
    <name type="scientific">Oleiphilus messinensis</name>
    <dbReference type="NCBI Taxonomy" id="141451"/>
    <lineage>
        <taxon>Bacteria</taxon>
        <taxon>Pseudomonadati</taxon>
        <taxon>Pseudomonadota</taxon>
        <taxon>Gammaproteobacteria</taxon>
        <taxon>Oceanospirillales</taxon>
        <taxon>Oleiphilaceae</taxon>
        <taxon>Oleiphilus</taxon>
    </lineage>
</organism>
<gene>
    <name evidence="3" type="ORF">OLMES_0022</name>
</gene>
<keyword evidence="1" id="KW-1133">Transmembrane helix</keyword>
<keyword evidence="1" id="KW-0812">Transmembrane</keyword>
<evidence type="ECO:0000313" key="3">
    <source>
        <dbReference type="EMBL" id="ARU54131.1"/>
    </source>
</evidence>
<evidence type="ECO:0000313" key="4">
    <source>
        <dbReference type="Proteomes" id="UP000196027"/>
    </source>
</evidence>
<feature type="transmembrane region" description="Helical" evidence="1">
    <location>
        <begin position="145"/>
        <end position="164"/>
    </location>
</feature>
<proteinExistence type="predicted"/>
<keyword evidence="4" id="KW-1185">Reference proteome</keyword>
<dbReference type="InterPro" id="IPR025311">
    <property type="entry name" value="DUF4166"/>
</dbReference>
<evidence type="ECO:0000256" key="1">
    <source>
        <dbReference type="SAM" id="Phobius"/>
    </source>
</evidence>
<keyword evidence="1" id="KW-0472">Membrane</keyword>
<dbReference type="OrthoDB" id="9154479at2"/>
<dbReference type="RefSeq" id="WP_087459366.1">
    <property type="nucleotide sequence ID" value="NZ_CP021425.1"/>
</dbReference>
<feature type="domain" description="DUF4166" evidence="2">
    <location>
        <begin position="15"/>
        <end position="167"/>
    </location>
</feature>
<dbReference type="EMBL" id="CP021425">
    <property type="protein sequence ID" value="ARU54131.1"/>
    <property type="molecule type" value="Genomic_DNA"/>
</dbReference>
<sequence length="170" mass="19225">MNIFTTHIGEEFHELSPLLQKVHTGHSRMEGCIAVKRGGKLANIICNIFGFPRHNLQTDLAVECDHNAESMVWVRYFDGLKMSSRFISGNNCLVEKLGPLSMRFKTRVNEGALEYHFLGTRLFGIPMPAFLCPQIKAREQEKNGYYSFNVSVSMFLIGFVLSYGGELSVK</sequence>
<protein>
    <submittedName>
        <fullName evidence="3">Multipass membrane protein</fullName>
    </submittedName>
</protein>